<feature type="domain" description="R13L1/DRL21-like LRR repeat region" evidence="10">
    <location>
        <begin position="670"/>
        <end position="796"/>
    </location>
</feature>
<keyword evidence="4" id="KW-0611">Plant defense</keyword>
<dbReference type="InterPro" id="IPR058922">
    <property type="entry name" value="WHD_DRP"/>
</dbReference>
<gene>
    <name evidence="11" type="ORF">RIF29_28624</name>
</gene>
<dbReference type="InterPro" id="IPR032675">
    <property type="entry name" value="LRR_dom_sf"/>
</dbReference>
<dbReference type="PRINTS" id="PR00364">
    <property type="entry name" value="DISEASERSIST"/>
</dbReference>
<evidence type="ECO:0000256" key="1">
    <source>
        <dbReference type="ARBA" id="ARBA00022614"/>
    </source>
</evidence>
<evidence type="ECO:0000259" key="7">
    <source>
        <dbReference type="Pfam" id="PF18052"/>
    </source>
</evidence>
<dbReference type="Gene3D" id="3.40.50.300">
    <property type="entry name" value="P-loop containing nucleotide triphosphate hydrolases"/>
    <property type="match status" value="1"/>
</dbReference>
<dbReference type="InterPro" id="IPR036388">
    <property type="entry name" value="WH-like_DNA-bd_sf"/>
</dbReference>
<dbReference type="InterPro" id="IPR055414">
    <property type="entry name" value="LRR_R13L4/SHOC2-like"/>
</dbReference>
<comment type="caution">
    <text evidence="11">The sequence shown here is derived from an EMBL/GenBank/DDBJ whole genome shotgun (WGS) entry which is preliminary data.</text>
</comment>
<dbReference type="Gene3D" id="3.80.10.10">
    <property type="entry name" value="Ribonuclease Inhibitor"/>
    <property type="match status" value="3"/>
</dbReference>
<dbReference type="Gene3D" id="1.20.5.4130">
    <property type="match status" value="1"/>
</dbReference>
<evidence type="ECO:0000259" key="8">
    <source>
        <dbReference type="Pfam" id="PF23559"/>
    </source>
</evidence>
<proteinExistence type="predicted"/>
<name>A0AAN9HT50_CROPI</name>
<dbReference type="FunFam" id="1.10.10.10:FF:000322">
    <property type="entry name" value="Probable disease resistance protein At1g63360"/>
    <property type="match status" value="1"/>
</dbReference>
<dbReference type="Pfam" id="PF23559">
    <property type="entry name" value="WHD_DRP"/>
    <property type="match status" value="1"/>
</dbReference>
<dbReference type="InterPro" id="IPR042197">
    <property type="entry name" value="Apaf_helical"/>
</dbReference>
<dbReference type="PANTHER" id="PTHR36766">
    <property type="entry name" value="PLANT BROAD-SPECTRUM MILDEW RESISTANCE PROTEIN RPW8"/>
    <property type="match status" value="1"/>
</dbReference>
<dbReference type="GO" id="GO:0043531">
    <property type="term" value="F:ADP binding"/>
    <property type="evidence" value="ECO:0007669"/>
    <property type="project" value="InterPro"/>
</dbReference>
<dbReference type="SUPFAM" id="SSF52540">
    <property type="entry name" value="P-loop containing nucleoside triphosphate hydrolases"/>
    <property type="match status" value="1"/>
</dbReference>
<keyword evidence="12" id="KW-1185">Reference proteome</keyword>
<keyword evidence="3" id="KW-0547">Nucleotide-binding</keyword>
<evidence type="ECO:0000313" key="11">
    <source>
        <dbReference type="EMBL" id="KAK7255218.1"/>
    </source>
</evidence>
<dbReference type="Pfam" id="PF23598">
    <property type="entry name" value="LRR_14"/>
    <property type="match status" value="1"/>
</dbReference>
<dbReference type="Pfam" id="PF00931">
    <property type="entry name" value="NB-ARC"/>
    <property type="match status" value="1"/>
</dbReference>
<dbReference type="GO" id="GO:0006952">
    <property type="term" value="P:defense response"/>
    <property type="evidence" value="ECO:0007669"/>
    <property type="project" value="UniProtKB-KW"/>
</dbReference>
<dbReference type="PANTHER" id="PTHR36766:SF42">
    <property type="entry name" value="NB-ARC DOMAIN DISEASE RESISTANCE PROTEIN"/>
    <property type="match status" value="1"/>
</dbReference>
<dbReference type="Pfam" id="PF18052">
    <property type="entry name" value="Rx_N"/>
    <property type="match status" value="1"/>
</dbReference>
<dbReference type="InterPro" id="IPR027417">
    <property type="entry name" value="P-loop_NTPase"/>
</dbReference>
<dbReference type="FunFam" id="3.40.50.300:FF:001091">
    <property type="entry name" value="Probable disease resistance protein At1g61300"/>
    <property type="match status" value="1"/>
</dbReference>
<dbReference type="InterPro" id="IPR056789">
    <property type="entry name" value="LRR_R13L1-DRL21"/>
</dbReference>
<dbReference type="Gene3D" id="1.10.10.10">
    <property type="entry name" value="Winged helix-like DNA-binding domain superfamily/Winged helix DNA-binding domain"/>
    <property type="match status" value="1"/>
</dbReference>
<dbReference type="GO" id="GO:0051707">
    <property type="term" value="P:response to other organism"/>
    <property type="evidence" value="ECO:0007669"/>
    <property type="project" value="UniProtKB-ARBA"/>
</dbReference>
<keyword evidence="1" id="KW-0433">Leucine-rich repeat</keyword>
<evidence type="ECO:0000259" key="6">
    <source>
        <dbReference type="Pfam" id="PF00931"/>
    </source>
</evidence>
<feature type="domain" description="NB-ARC" evidence="6">
    <location>
        <begin position="167"/>
        <end position="339"/>
    </location>
</feature>
<reference evidence="11 12" key="1">
    <citation type="submission" date="2024-01" db="EMBL/GenBank/DDBJ databases">
        <title>The genomes of 5 underutilized Papilionoideae crops provide insights into root nodulation and disease resistanc.</title>
        <authorList>
            <person name="Yuan L."/>
        </authorList>
    </citation>
    <scope>NUCLEOTIDE SEQUENCE [LARGE SCALE GENOMIC DNA]</scope>
    <source>
        <strain evidence="11">ZHUSHIDOU_FW_LH</strain>
        <tissue evidence="11">Leaf</tissue>
    </source>
</reference>
<dbReference type="SUPFAM" id="SSF52058">
    <property type="entry name" value="L domain-like"/>
    <property type="match status" value="1"/>
</dbReference>
<feature type="domain" description="Disease resistance protein winged helix" evidence="8">
    <location>
        <begin position="423"/>
        <end position="493"/>
    </location>
</feature>
<evidence type="ECO:0000259" key="9">
    <source>
        <dbReference type="Pfam" id="PF23598"/>
    </source>
</evidence>
<evidence type="ECO:0000256" key="2">
    <source>
        <dbReference type="ARBA" id="ARBA00022737"/>
    </source>
</evidence>
<dbReference type="GO" id="GO:0005524">
    <property type="term" value="F:ATP binding"/>
    <property type="evidence" value="ECO:0007669"/>
    <property type="project" value="UniProtKB-KW"/>
</dbReference>
<dbReference type="AlphaFoldDB" id="A0AAN9HT50"/>
<accession>A0AAN9HT50</accession>
<evidence type="ECO:0000256" key="3">
    <source>
        <dbReference type="ARBA" id="ARBA00022741"/>
    </source>
</evidence>
<feature type="domain" description="Disease resistance R13L4/SHOC-2-like LRR" evidence="9">
    <location>
        <begin position="896"/>
        <end position="1085"/>
    </location>
</feature>
<dbReference type="SUPFAM" id="SSF52047">
    <property type="entry name" value="RNI-like"/>
    <property type="match status" value="1"/>
</dbReference>
<keyword evidence="2" id="KW-0677">Repeat</keyword>
<sequence>MAAEALLGIVIGNLATLVNDELSTFLGVDSQIKNLTGYLTAIRAVLQDADERQITSHAVKLWLQKLTDAAHVLDDILEECSMQLGSQNSAASSLTRFHPSNVRFSLKIGRRMKEITQRFHAIDEERRMFDFRAGIIVPERQQEDDEWRQTTSVIFETRVYGRDQDRERIVEFLCGCASNNEDLSIYPIVGIGGYGKTTLAQLVFNDDRVTSHFDLRIWVCVSDDDDDFQIRRILLSILESVAAQDHRLSTLESLQKKVQEVLLSKRYLLVLDDVWNEDPITWEKLKSLLQSRTGTKGSSVLVTTRLENVASIMGTHPTHHLSDLSDDDNLSLFKHHAFGSNGEENEELVAIGKEIVRKCAGSPLASKALGSLLRTTREVNQWHSVKESKFWDIPAEKQIMRALKLSYFSLKSSLRQCFSFCAIFPKDYEIGKEQLIHLWIANGFIQSRESLEVEVVGNEVWNELYRRSFFQDVKIDVFNDITFKMHDLFHDLAQSIIGEECMVTKNASLTNLSSRLHHICYYDSNQPVHMACFKKVESLRTFLDLNPNYAPPQNFHQLPSISPLRALCTSAYQLSSLKKLAHLRYLHIFQSKIITLPESICTLQKLQILKLEHCELLRCLPKCLTQLKGLRHLVIKECWSLKVMPPYIGKLACLKTLSTFIVDSKSGHRLAELHNLQLGGELHIRSLENVNNETDAKQANLICKKDPNRLYLSWGINANSQGAVDAEGILEALQPHSNIKSLGLNSYQGIRFPTWMRNPSVMQGLVHVIFFNCTNCEQLLPLGKLPHLTTLTLNGMEYLKCIDDDSYDDVSFKAFKSLKKLYLLGLPNLERILNDEGVEMLPLLSELTVIRVPKLKLPRLPSVETLLLYFIEDMASFFENLPHLKDLFFGNINKMNVLPSELASFSGLEGLLIDSCDELESFSEHVLQGLTSLRTLKIRNCNKLKSLSNGVEHLCCLEHLEIKHCPELVVLPSNMNRLTTLRSISIKGGRQMPEGLTRVPFLKTLSLNGIDGLDSLPEWLGEMTSLQQLEICMFPELRSLPSSFSQLTNLQELTICDCLKLEKRCKKGTGEDWPKIAHVPQILIDRKFDLTISDTIKTLWIVRKDLLVSKQQEQDVYLNSFLVLLKRVVSTQKKRIVSTEQ</sequence>
<protein>
    <submittedName>
        <fullName evidence="11">Uncharacterized protein</fullName>
    </submittedName>
</protein>
<dbReference type="EMBL" id="JAYWIO010000006">
    <property type="protein sequence ID" value="KAK7255218.1"/>
    <property type="molecule type" value="Genomic_DNA"/>
</dbReference>
<feature type="domain" description="Disease resistance N-terminal" evidence="7">
    <location>
        <begin position="7"/>
        <end position="97"/>
    </location>
</feature>
<organism evidence="11 12">
    <name type="scientific">Crotalaria pallida</name>
    <name type="common">Smooth rattlebox</name>
    <name type="synonym">Crotalaria striata</name>
    <dbReference type="NCBI Taxonomy" id="3830"/>
    <lineage>
        <taxon>Eukaryota</taxon>
        <taxon>Viridiplantae</taxon>
        <taxon>Streptophyta</taxon>
        <taxon>Embryophyta</taxon>
        <taxon>Tracheophyta</taxon>
        <taxon>Spermatophyta</taxon>
        <taxon>Magnoliopsida</taxon>
        <taxon>eudicotyledons</taxon>
        <taxon>Gunneridae</taxon>
        <taxon>Pentapetalae</taxon>
        <taxon>rosids</taxon>
        <taxon>fabids</taxon>
        <taxon>Fabales</taxon>
        <taxon>Fabaceae</taxon>
        <taxon>Papilionoideae</taxon>
        <taxon>50 kb inversion clade</taxon>
        <taxon>genistoids sensu lato</taxon>
        <taxon>core genistoids</taxon>
        <taxon>Crotalarieae</taxon>
        <taxon>Crotalaria</taxon>
    </lineage>
</organism>
<evidence type="ECO:0000313" key="12">
    <source>
        <dbReference type="Proteomes" id="UP001372338"/>
    </source>
</evidence>
<dbReference type="InterPro" id="IPR041118">
    <property type="entry name" value="Rx_N"/>
</dbReference>
<evidence type="ECO:0000256" key="5">
    <source>
        <dbReference type="ARBA" id="ARBA00022840"/>
    </source>
</evidence>
<dbReference type="Gene3D" id="1.10.8.430">
    <property type="entry name" value="Helical domain of apoptotic protease-activating factors"/>
    <property type="match status" value="1"/>
</dbReference>
<dbReference type="Pfam" id="PF25019">
    <property type="entry name" value="LRR_R13L1-DRL21"/>
    <property type="match status" value="1"/>
</dbReference>
<evidence type="ECO:0000256" key="4">
    <source>
        <dbReference type="ARBA" id="ARBA00022821"/>
    </source>
</evidence>
<dbReference type="Proteomes" id="UP001372338">
    <property type="component" value="Unassembled WGS sequence"/>
</dbReference>
<evidence type="ECO:0000259" key="10">
    <source>
        <dbReference type="Pfam" id="PF25019"/>
    </source>
</evidence>
<keyword evidence="5" id="KW-0067">ATP-binding</keyword>
<dbReference type="InterPro" id="IPR002182">
    <property type="entry name" value="NB-ARC"/>
</dbReference>